<sequence length="373" mass="38781">MRMARALVVAAVVVGGCGTPPTSPFSRIDLPPGLTPVVLAADGDSLLVGGQWADRPVVPGLLRLGADRRPVEVPLTPATPYGGLAEWTSLAADDGRILAIGGKRGGAHGNVRWSVWTGTAAGVAERKQAAGAFGSYGAGDLIGGALPDGGQVVIGTWENARTAMDVAAWTIDEAHTATRLPSAGTALESTAAEIVFPTGVSSTDRSVVVSGWQVDTASGAQTPVIWHSETGATGWTKTPLPDSGATAIADAVTCHPTCATTGRTDHTAAVWLRNGTTWTRLPDMPATPTTDQTPLPAPAWLDDRLLVAVPHETGIRLLSWRAGTWTTHETGLPGTPTALARAGDHLYLLTTDNETRTLWHTPTTTLTNDTEPR</sequence>
<evidence type="ECO:0000313" key="2">
    <source>
        <dbReference type="Proteomes" id="UP000660680"/>
    </source>
</evidence>
<dbReference type="SUPFAM" id="SSF89372">
    <property type="entry name" value="Fucose-specific lectin"/>
    <property type="match status" value="1"/>
</dbReference>
<organism evidence="1 2">
    <name type="scientific">Actinokineospora fastidiosa</name>
    <dbReference type="NCBI Taxonomy" id="1816"/>
    <lineage>
        <taxon>Bacteria</taxon>
        <taxon>Bacillati</taxon>
        <taxon>Actinomycetota</taxon>
        <taxon>Actinomycetes</taxon>
        <taxon>Pseudonocardiales</taxon>
        <taxon>Pseudonocardiaceae</taxon>
        <taxon>Actinokineospora</taxon>
    </lineage>
</organism>
<gene>
    <name evidence="1" type="ORF">GCM10010171_60670</name>
</gene>
<reference evidence="1" key="2">
    <citation type="submission" date="2020-09" db="EMBL/GenBank/DDBJ databases">
        <authorList>
            <person name="Sun Q."/>
            <person name="Ohkuma M."/>
        </authorList>
    </citation>
    <scope>NUCLEOTIDE SEQUENCE</scope>
    <source>
        <strain evidence="1">JCM 3276</strain>
    </source>
</reference>
<dbReference type="PROSITE" id="PS51257">
    <property type="entry name" value="PROKAR_LIPOPROTEIN"/>
    <property type="match status" value="1"/>
</dbReference>
<keyword evidence="2" id="KW-1185">Reference proteome</keyword>
<reference evidence="1" key="1">
    <citation type="journal article" date="2014" name="Int. J. Syst. Evol. Microbiol.">
        <title>Complete genome sequence of Corynebacterium casei LMG S-19264T (=DSM 44701T), isolated from a smear-ripened cheese.</title>
        <authorList>
            <consortium name="US DOE Joint Genome Institute (JGI-PGF)"/>
            <person name="Walter F."/>
            <person name="Albersmeier A."/>
            <person name="Kalinowski J."/>
            <person name="Ruckert C."/>
        </authorList>
    </citation>
    <scope>NUCLEOTIDE SEQUENCE</scope>
    <source>
        <strain evidence="1">JCM 3276</strain>
    </source>
</reference>
<dbReference type="RefSeq" id="WP_189214039.1">
    <property type="nucleotide sequence ID" value="NZ_BMRB01000009.1"/>
</dbReference>
<evidence type="ECO:0000313" key="1">
    <source>
        <dbReference type="EMBL" id="GGS57577.1"/>
    </source>
</evidence>
<dbReference type="EMBL" id="BMRB01000009">
    <property type="protein sequence ID" value="GGS57577.1"/>
    <property type="molecule type" value="Genomic_DNA"/>
</dbReference>
<comment type="caution">
    <text evidence="1">The sequence shown here is derived from an EMBL/GenBank/DDBJ whole genome shotgun (WGS) entry which is preliminary data.</text>
</comment>
<dbReference type="Proteomes" id="UP000660680">
    <property type="component" value="Unassembled WGS sequence"/>
</dbReference>
<name>A0A918GTG5_9PSEU</name>
<accession>A0A918GTG5</accession>
<proteinExistence type="predicted"/>
<dbReference type="AlphaFoldDB" id="A0A918GTG5"/>
<protein>
    <submittedName>
        <fullName evidence="1">Uncharacterized protein</fullName>
    </submittedName>
</protein>